<comment type="caution">
    <text evidence="9">The sequence shown here is derived from an EMBL/GenBank/DDBJ whole genome shotgun (WGS) entry which is preliminary data.</text>
</comment>
<dbReference type="InterPro" id="IPR049326">
    <property type="entry name" value="Rhodopsin_dom_fungi"/>
</dbReference>
<evidence type="ECO:0000256" key="6">
    <source>
        <dbReference type="SAM" id="MobiDB-lite"/>
    </source>
</evidence>
<organism evidence="9 10">
    <name type="scientific">Setomelanomma holmii</name>
    <dbReference type="NCBI Taxonomy" id="210430"/>
    <lineage>
        <taxon>Eukaryota</taxon>
        <taxon>Fungi</taxon>
        <taxon>Dikarya</taxon>
        <taxon>Ascomycota</taxon>
        <taxon>Pezizomycotina</taxon>
        <taxon>Dothideomycetes</taxon>
        <taxon>Pleosporomycetidae</taxon>
        <taxon>Pleosporales</taxon>
        <taxon>Pleosporineae</taxon>
        <taxon>Phaeosphaeriaceae</taxon>
        <taxon>Setomelanomma</taxon>
    </lineage>
</organism>
<gene>
    <name evidence="9" type="ORF">EK21DRAFT_101435</name>
</gene>
<dbReference type="EMBL" id="ML978205">
    <property type="protein sequence ID" value="KAF2029082.1"/>
    <property type="molecule type" value="Genomic_DNA"/>
</dbReference>
<feature type="transmembrane region" description="Helical" evidence="7">
    <location>
        <begin position="243"/>
        <end position="264"/>
    </location>
</feature>
<dbReference type="Proteomes" id="UP000799777">
    <property type="component" value="Unassembled WGS sequence"/>
</dbReference>
<feature type="region of interest" description="Disordered" evidence="6">
    <location>
        <begin position="306"/>
        <end position="326"/>
    </location>
</feature>
<comment type="subcellular location">
    <subcellularLocation>
        <location evidence="1">Membrane</location>
        <topology evidence="1">Multi-pass membrane protein</topology>
    </subcellularLocation>
</comment>
<dbReference type="Pfam" id="PF20684">
    <property type="entry name" value="Fung_rhodopsin"/>
    <property type="match status" value="1"/>
</dbReference>
<feature type="transmembrane region" description="Helical" evidence="7">
    <location>
        <begin position="12"/>
        <end position="35"/>
    </location>
</feature>
<dbReference type="OrthoDB" id="5421689at2759"/>
<evidence type="ECO:0000256" key="1">
    <source>
        <dbReference type="ARBA" id="ARBA00004141"/>
    </source>
</evidence>
<feature type="transmembrane region" description="Helical" evidence="7">
    <location>
        <begin position="47"/>
        <end position="66"/>
    </location>
</feature>
<evidence type="ECO:0000256" key="5">
    <source>
        <dbReference type="ARBA" id="ARBA00038359"/>
    </source>
</evidence>
<feature type="transmembrane region" description="Helical" evidence="7">
    <location>
        <begin position="204"/>
        <end position="223"/>
    </location>
</feature>
<evidence type="ECO:0000256" key="2">
    <source>
        <dbReference type="ARBA" id="ARBA00022692"/>
    </source>
</evidence>
<keyword evidence="10" id="KW-1185">Reference proteome</keyword>
<evidence type="ECO:0000256" key="4">
    <source>
        <dbReference type="ARBA" id="ARBA00023136"/>
    </source>
</evidence>
<feature type="transmembrane region" description="Helical" evidence="7">
    <location>
        <begin position="171"/>
        <end position="192"/>
    </location>
</feature>
<keyword evidence="4 7" id="KW-0472">Membrane</keyword>
<feature type="transmembrane region" description="Helical" evidence="7">
    <location>
        <begin position="94"/>
        <end position="116"/>
    </location>
</feature>
<comment type="similarity">
    <text evidence="5">Belongs to the SAT4 family.</text>
</comment>
<evidence type="ECO:0000256" key="3">
    <source>
        <dbReference type="ARBA" id="ARBA00022989"/>
    </source>
</evidence>
<name>A0A9P4H7Q7_9PLEO</name>
<protein>
    <submittedName>
        <fullName evidence="9">Integral membrane protein</fullName>
    </submittedName>
</protein>
<feature type="transmembrane region" description="Helical" evidence="7">
    <location>
        <begin position="128"/>
        <end position="151"/>
    </location>
</feature>
<reference evidence="9" key="1">
    <citation type="journal article" date="2020" name="Stud. Mycol.">
        <title>101 Dothideomycetes genomes: a test case for predicting lifestyles and emergence of pathogens.</title>
        <authorList>
            <person name="Haridas S."/>
            <person name="Albert R."/>
            <person name="Binder M."/>
            <person name="Bloem J."/>
            <person name="Labutti K."/>
            <person name="Salamov A."/>
            <person name="Andreopoulos B."/>
            <person name="Baker S."/>
            <person name="Barry K."/>
            <person name="Bills G."/>
            <person name="Bluhm B."/>
            <person name="Cannon C."/>
            <person name="Castanera R."/>
            <person name="Culley D."/>
            <person name="Daum C."/>
            <person name="Ezra D."/>
            <person name="Gonzalez J."/>
            <person name="Henrissat B."/>
            <person name="Kuo A."/>
            <person name="Liang C."/>
            <person name="Lipzen A."/>
            <person name="Lutzoni F."/>
            <person name="Magnuson J."/>
            <person name="Mondo S."/>
            <person name="Nolan M."/>
            <person name="Ohm R."/>
            <person name="Pangilinan J."/>
            <person name="Park H.-J."/>
            <person name="Ramirez L."/>
            <person name="Alfaro M."/>
            <person name="Sun H."/>
            <person name="Tritt A."/>
            <person name="Yoshinaga Y."/>
            <person name="Zwiers L.-H."/>
            <person name="Turgeon B."/>
            <person name="Goodwin S."/>
            <person name="Spatafora J."/>
            <person name="Crous P."/>
            <person name="Grigoriev I."/>
        </authorList>
    </citation>
    <scope>NUCLEOTIDE SEQUENCE</scope>
    <source>
        <strain evidence="9">CBS 110217</strain>
    </source>
</reference>
<keyword evidence="2 7" id="KW-0812">Transmembrane</keyword>
<accession>A0A9P4H7Q7</accession>
<evidence type="ECO:0000259" key="8">
    <source>
        <dbReference type="Pfam" id="PF20684"/>
    </source>
</evidence>
<feature type="domain" description="Rhodopsin" evidence="8">
    <location>
        <begin position="30"/>
        <end position="253"/>
    </location>
</feature>
<dbReference type="PANTHER" id="PTHR33048:SF47">
    <property type="entry name" value="INTEGRAL MEMBRANE PROTEIN-RELATED"/>
    <property type="match status" value="1"/>
</dbReference>
<evidence type="ECO:0000313" key="9">
    <source>
        <dbReference type="EMBL" id="KAF2029082.1"/>
    </source>
</evidence>
<dbReference type="PANTHER" id="PTHR33048">
    <property type="entry name" value="PTH11-LIKE INTEGRAL MEMBRANE PROTEIN (AFU_ORTHOLOGUE AFUA_5G11245)"/>
    <property type="match status" value="1"/>
</dbReference>
<dbReference type="GO" id="GO:0016020">
    <property type="term" value="C:membrane"/>
    <property type="evidence" value="ECO:0007669"/>
    <property type="project" value="UniProtKB-SubCell"/>
</dbReference>
<dbReference type="InterPro" id="IPR052337">
    <property type="entry name" value="SAT4-like"/>
</dbReference>
<proteinExistence type="inferred from homology"/>
<keyword evidence="3 7" id="KW-1133">Transmembrane helix</keyword>
<evidence type="ECO:0000313" key="10">
    <source>
        <dbReference type="Proteomes" id="UP000799777"/>
    </source>
</evidence>
<sequence>MTALTPLARVTIVLSWLLVGLAGASTLIQLFWLWFKKIRFSIADGCVCAALLVGLAVVAQTTWAIVDEGSGKHQSDMVKGNIAAVAKSLVVNEALWSFAGALIRVAGSCLLCRIFGPHKSLNWIFQGTLVLCVTHGLGSVLEVCLICRPLAAQWDPNVTGVCGSQLASFAAIEISGLILDLVMLISPVPAVLRMRMNRLKQIKAIIMLDIGAIVLVVTCLRLKSLQLAVSSDFTYSKSYLGLLSASGCMLSVTLCGALTIGRMLSEVRKSIRKPAEKDDLVAHGTLSASTAASGVKGVRKLARSKSLPGGVTASCPKHTMTREARQ</sequence>
<evidence type="ECO:0000256" key="7">
    <source>
        <dbReference type="SAM" id="Phobius"/>
    </source>
</evidence>
<dbReference type="AlphaFoldDB" id="A0A9P4H7Q7"/>